<dbReference type="InterPro" id="IPR016032">
    <property type="entry name" value="Sig_transdc_resp-reg_C-effctor"/>
</dbReference>
<dbReference type="EMBL" id="MJAO01000001">
    <property type="protein sequence ID" value="OKB68577.1"/>
    <property type="molecule type" value="Genomic_DNA"/>
</dbReference>
<evidence type="ECO:0000256" key="1">
    <source>
        <dbReference type="ARBA" id="ARBA00023125"/>
    </source>
</evidence>
<dbReference type="Proteomes" id="UP000185770">
    <property type="component" value="Unassembled WGS sequence"/>
</dbReference>
<keyword evidence="1" id="KW-0238">DNA-binding</keyword>
<evidence type="ECO:0000313" key="4">
    <source>
        <dbReference type="Proteomes" id="UP000185770"/>
    </source>
</evidence>
<gene>
    <name evidence="3" type="ORF">BHU62_00600</name>
</gene>
<dbReference type="GO" id="GO:0003677">
    <property type="term" value="F:DNA binding"/>
    <property type="evidence" value="ECO:0007669"/>
    <property type="project" value="UniProtKB-KW"/>
</dbReference>
<dbReference type="Gene3D" id="1.10.10.10">
    <property type="entry name" value="Winged helix-like DNA-binding domain superfamily/Winged helix DNA-binding domain"/>
    <property type="match status" value="1"/>
</dbReference>
<proteinExistence type="predicted"/>
<organism evidence="3 4">
    <name type="scientific">Serratia marcescens</name>
    <dbReference type="NCBI Taxonomy" id="615"/>
    <lineage>
        <taxon>Bacteria</taxon>
        <taxon>Pseudomonadati</taxon>
        <taxon>Pseudomonadota</taxon>
        <taxon>Gammaproteobacteria</taxon>
        <taxon>Enterobacterales</taxon>
        <taxon>Yersiniaceae</taxon>
        <taxon>Serratia</taxon>
    </lineage>
</organism>
<sequence>MLSIGIVTENLFFREAIKRILMPRVFHKDHIITCYDDLPLVVGRHCHDILIVDDAVKSILRFSMTAALLAAIHGLKIFIATEERRRLLCRISRRDVVVLNKKGSVSGINKTLALLLSDMSQRSVRQENTDDNEPGCAAKHCLTESEVETLHLLSFGYTVTQVSRMLDKSVKTVSTQKCSALRKMGLENRVHNLLGISSGFIGEV</sequence>
<evidence type="ECO:0000259" key="2">
    <source>
        <dbReference type="SMART" id="SM00421"/>
    </source>
</evidence>
<feature type="domain" description="HTH luxR-type" evidence="2">
    <location>
        <begin position="139"/>
        <end position="196"/>
    </location>
</feature>
<accession>A0A1Q4P645</accession>
<name>A0A1Q4P645_SERMA</name>
<evidence type="ECO:0000313" key="3">
    <source>
        <dbReference type="EMBL" id="OKB68577.1"/>
    </source>
</evidence>
<dbReference type="CDD" id="cd06170">
    <property type="entry name" value="LuxR_C_like"/>
    <property type="match status" value="1"/>
</dbReference>
<protein>
    <submittedName>
        <fullName evidence="3">Helix-turn-helix transcriptional regulator</fullName>
    </submittedName>
</protein>
<dbReference type="InterPro" id="IPR036388">
    <property type="entry name" value="WH-like_DNA-bd_sf"/>
</dbReference>
<dbReference type="GO" id="GO:0006355">
    <property type="term" value="P:regulation of DNA-templated transcription"/>
    <property type="evidence" value="ECO:0007669"/>
    <property type="project" value="InterPro"/>
</dbReference>
<dbReference type="PRINTS" id="PR00038">
    <property type="entry name" value="HTHLUXR"/>
</dbReference>
<dbReference type="Pfam" id="PF00196">
    <property type="entry name" value="GerE"/>
    <property type="match status" value="1"/>
</dbReference>
<dbReference type="InterPro" id="IPR000792">
    <property type="entry name" value="Tscrpt_reg_LuxR_C"/>
</dbReference>
<dbReference type="AlphaFoldDB" id="A0A1Q4P645"/>
<dbReference type="RefSeq" id="WP_073528665.1">
    <property type="nucleotide sequence ID" value="NZ_MJAO01000001.1"/>
</dbReference>
<dbReference type="OrthoDB" id="6624554at2"/>
<dbReference type="SUPFAM" id="SSF46894">
    <property type="entry name" value="C-terminal effector domain of the bipartite response regulators"/>
    <property type="match status" value="1"/>
</dbReference>
<dbReference type="SMART" id="SM00421">
    <property type="entry name" value="HTH_LUXR"/>
    <property type="match status" value="1"/>
</dbReference>
<comment type="caution">
    <text evidence="3">The sequence shown here is derived from an EMBL/GenBank/DDBJ whole genome shotgun (WGS) entry which is preliminary data.</text>
</comment>
<reference evidence="3 4" key="1">
    <citation type="submission" date="2016-09" db="EMBL/GenBank/DDBJ databases">
        <title>Serratia marcescens MSU-97 and epiphytic antimycotic-producing bacteria.</title>
        <authorList>
            <person name="Matilla M.A."/>
        </authorList>
    </citation>
    <scope>NUCLEOTIDE SEQUENCE [LARGE SCALE GENOMIC DNA]</scope>
    <source>
        <strain evidence="3 4">MSU-97</strain>
    </source>
</reference>